<keyword evidence="2" id="KW-1185">Reference proteome</keyword>
<protein>
    <submittedName>
        <fullName evidence="1">Transposase</fullName>
    </submittedName>
</protein>
<evidence type="ECO:0000313" key="1">
    <source>
        <dbReference type="EMBL" id="MDO9714131.1"/>
    </source>
</evidence>
<dbReference type="Proteomes" id="UP001243009">
    <property type="component" value="Unassembled WGS sequence"/>
</dbReference>
<dbReference type="InterPro" id="IPR010921">
    <property type="entry name" value="Trp_repressor/repl_initiator"/>
</dbReference>
<dbReference type="EMBL" id="JAUTWS010000170">
    <property type="protein sequence ID" value="MDO9714131.1"/>
    <property type="molecule type" value="Genomic_DNA"/>
</dbReference>
<proteinExistence type="predicted"/>
<name>A0ABT9EDI7_9PROT</name>
<sequence>MEVVTRGERRRMWSDEQKQLIVAEAMQPGALVTEVARRWGIGTGLIYTWRRQMQRGELGAMPVPAFAEVTVAPSSPMAEAEPLAPPPEMSVLADDRDVGRIEVALPCGATVRVGRDVDEAALRRVLSAVRAP</sequence>
<accession>A0ABT9EDI7</accession>
<dbReference type="PANTHER" id="PTHR37936">
    <property type="entry name" value="TRANSPOSASE INSC FOR INSERTION ELEMENT IS2A-RELATED"/>
    <property type="match status" value="1"/>
</dbReference>
<comment type="caution">
    <text evidence="1">The sequence shown here is derived from an EMBL/GenBank/DDBJ whole genome shotgun (WGS) entry which is preliminary data.</text>
</comment>
<dbReference type="Pfam" id="PF01527">
    <property type="entry name" value="HTH_Tnp_1"/>
    <property type="match status" value="1"/>
</dbReference>
<dbReference type="InterPro" id="IPR002514">
    <property type="entry name" value="Transposase_8"/>
</dbReference>
<organism evidence="1 2">
    <name type="scientific">Paracraurococcus lichenis</name>
    <dbReference type="NCBI Taxonomy" id="3064888"/>
    <lineage>
        <taxon>Bacteria</taxon>
        <taxon>Pseudomonadati</taxon>
        <taxon>Pseudomonadota</taxon>
        <taxon>Alphaproteobacteria</taxon>
        <taxon>Acetobacterales</taxon>
        <taxon>Roseomonadaceae</taxon>
        <taxon>Paracraurococcus</taxon>
    </lineage>
</organism>
<dbReference type="SUPFAM" id="SSF48295">
    <property type="entry name" value="TrpR-like"/>
    <property type="match status" value="1"/>
</dbReference>
<gene>
    <name evidence="1" type="ORF">Q7A36_37880</name>
</gene>
<evidence type="ECO:0000313" key="2">
    <source>
        <dbReference type="Proteomes" id="UP001243009"/>
    </source>
</evidence>
<dbReference type="NCBIfam" id="NF047595">
    <property type="entry name" value="IS66_ISRel24_TnpA"/>
    <property type="match status" value="1"/>
</dbReference>
<dbReference type="PANTHER" id="PTHR37936:SF3">
    <property type="entry name" value="TRANSPOSASE INSC FOR INSERTION ELEMENT IS2A-RELATED"/>
    <property type="match status" value="1"/>
</dbReference>
<reference evidence="1 2" key="1">
    <citation type="submission" date="2023-08" db="EMBL/GenBank/DDBJ databases">
        <title>The draft genome sequence of Paracraurococcus sp. LOR1-02.</title>
        <authorList>
            <person name="Kingkaew E."/>
            <person name="Tanasupawat S."/>
        </authorList>
    </citation>
    <scope>NUCLEOTIDE SEQUENCE [LARGE SCALE GENOMIC DNA]</scope>
    <source>
        <strain evidence="1 2">LOR1-02</strain>
    </source>
</reference>
<dbReference type="RefSeq" id="WP_305108971.1">
    <property type="nucleotide sequence ID" value="NZ_JAUTWS010000170.1"/>
</dbReference>